<evidence type="ECO:0000256" key="1">
    <source>
        <dbReference type="SAM" id="MobiDB-lite"/>
    </source>
</evidence>
<dbReference type="AlphaFoldDB" id="A0A2V3IEI0"/>
<evidence type="ECO:0000313" key="3">
    <source>
        <dbReference type="EMBL" id="PXF40496.1"/>
    </source>
</evidence>
<dbReference type="InterPro" id="IPR004827">
    <property type="entry name" value="bZIP"/>
</dbReference>
<dbReference type="Proteomes" id="UP000247409">
    <property type="component" value="Unassembled WGS sequence"/>
</dbReference>
<organism evidence="3 4">
    <name type="scientific">Gracilariopsis chorda</name>
    <dbReference type="NCBI Taxonomy" id="448386"/>
    <lineage>
        <taxon>Eukaryota</taxon>
        <taxon>Rhodophyta</taxon>
        <taxon>Florideophyceae</taxon>
        <taxon>Rhodymeniophycidae</taxon>
        <taxon>Gracilariales</taxon>
        <taxon>Gracilariaceae</taxon>
        <taxon>Gracilariopsis</taxon>
    </lineage>
</organism>
<comment type="caution">
    <text evidence="3">The sequence shown here is derived from an EMBL/GenBank/DDBJ whole genome shotgun (WGS) entry which is preliminary data.</text>
</comment>
<evidence type="ECO:0000313" key="4">
    <source>
        <dbReference type="Proteomes" id="UP000247409"/>
    </source>
</evidence>
<dbReference type="EMBL" id="NBIV01000289">
    <property type="protein sequence ID" value="PXF40496.1"/>
    <property type="molecule type" value="Genomic_DNA"/>
</dbReference>
<feature type="compositionally biased region" description="Polar residues" evidence="1">
    <location>
        <begin position="92"/>
        <end position="103"/>
    </location>
</feature>
<evidence type="ECO:0000259" key="2">
    <source>
        <dbReference type="Pfam" id="PF07716"/>
    </source>
</evidence>
<reference evidence="3 4" key="1">
    <citation type="journal article" date="2018" name="Mol. Biol. Evol.">
        <title>Analysis of the draft genome of the red seaweed Gracilariopsis chorda provides insights into genome size evolution in Rhodophyta.</title>
        <authorList>
            <person name="Lee J."/>
            <person name="Yang E.C."/>
            <person name="Graf L."/>
            <person name="Yang J.H."/>
            <person name="Qiu H."/>
            <person name="Zel Zion U."/>
            <person name="Chan C.X."/>
            <person name="Stephens T.G."/>
            <person name="Weber A.P.M."/>
            <person name="Boo G.H."/>
            <person name="Boo S.M."/>
            <person name="Kim K.M."/>
            <person name="Shin Y."/>
            <person name="Jung M."/>
            <person name="Lee S.J."/>
            <person name="Yim H.S."/>
            <person name="Lee J.H."/>
            <person name="Bhattacharya D."/>
            <person name="Yoon H.S."/>
        </authorList>
    </citation>
    <scope>NUCLEOTIDE SEQUENCE [LARGE SCALE GENOMIC DNA]</scope>
    <source>
        <strain evidence="3 4">SKKU-2015</strain>
        <tissue evidence="3">Whole body</tissue>
    </source>
</reference>
<proteinExistence type="predicted"/>
<dbReference type="GO" id="GO:0003700">
    <property type="term" value="F:DNA-binding transcription factor activity"/>
    <property type="evidence" value="ECO:0007669"/>
    <property type="project" value="InterPro"/>
</dbReference>
<name>A0A2V3IEI0_9FLOR</name>
<dbReference type="Pfam" id="PF07716">
    <property type="entry name" value="bZIP_2"/>
    <property type="match status" value="1"/>
</dbReference>
<feature type="domain" description="BZIP" evidence="2">
    <location>
        <begin position="2"/>
        <end position="33"/>
    </location>
</feature>
<gene>
    <name evidence="3" type="ORF">BWQ96_09777</name>
</gene>
<feature type="region of interest" description="Disordered" evidence="1">
    <location>
        <begin position="84"/>
        <end position="104"/>
    </location>
</feature>
<protein>
    <recommendedName>
        <fullName evidence="2">BZIP domain-containing protein</fullName>
    </recommendedName>
</protein>
<sequence length="183" mass="19498">MKSLQKKKRYTEDLEHRAVALATRNQELRDRIRVLLGRLQQMGIVAVPGVGVFSPSALQTPYPSVQPTATPAPPPSASAPIVPPDWPVHLDNQPSVSAQSLQLPESLPTAAPVATAATAPNPTPIPATLPQHNNASAAMLNQSLPLLETPPQSPSLALQPDPFSLSDSEHKLGVFDIPHMTCQ</sequence>
<keyword evidence="4" id="KW-1185">Reference proteome</keyword>
<accession>A0A2V3IEI0</accession>
<dbReference type="OrthoDB" id="11487at2763"/>